<evidence type="ECO:0000313" key="3">
    <source>
        <dbReference type="Proteomes" id="UP001379235"/>
    </source>
</evidence>
<proteinExistence type="predicted"/>
<evidence type="ECO:0000313" key="2">
    <source>
        <dbReference type="EMBL" id="MEJ6009454.1"/>
    </source>
</evidence>
<sequence>MNWGSPEFVILIVAISTGGWVINNWIRARHGYPLEDEWGGKTALGDDKASKALIAENVELRSQLAEVGERLQVLERIATDSSVGVAAQIEALRDEPRITAKLEREVR</sequence>
<accession>A0ABU8S655</accession>
<evidence type="ECO:0000256" key="1">
    <source>
        <dbReference type="SAM" id="Phobius"/>
    </source>
</evidence>
<name>A0ABU8S655_9SPHN</name>
<keyword evidence="1" id="KW-0812">Transmembrane</keyword>
<feature type="transmembrane region" description="Helical" evidence="1">
    <location>
        <begin position="6"/>
        <end position="26"/>
    </location>
</feature>
<reference evidence="2 3" key="1">
    <citation type="submission" date="2024-03" db="EMBL/GenBank/DDBJ databases">
        <authorList>
            <person name="Jo J.-H."/>
        </authorList>
    </citation>
    <scope>NUCLEOTIDE SEQUENCE [LARGE SCALE GENOMIC DNA]</scope>
    <source>
        <strain evidence="2 3">AS3R-12</strain>
    </source>
</reference>
<dbReference type="Proteomes" id="UP001379235">
    <property type="component" value="Unassembled WGS sequence"/>
</dbReference>
<keyword evidence="1" id="KW-1133">Transmembrane helix</keyword>
<keyword evidence="1" id="KW-0472">Membrane</keyword>
<dbReference type="EMBL" id="JBBHJY010000002">
    <property type="protein sequence ID" value="MEJ6009454.1"/>
    <property type="molecule type" value="Genomic_DNA"/>
</dbReference>
<gene>
    <name evidence="2" type="ORF">WG900_05930</name>
</gene>
<organism evidence="2 3">
    <name type="scientific">Novosphingobium aquae</name>
    <dbReference type="NCBI Taxonomy" id="3133435"/>
    <lineage>
        <taxon>Bacteria</taxon>
        <taxon>Pseudomonadati</taxon>
        <taxon>Pseudomonadota</taxon>
        <taxon>Alphaproteobacteria</taxon>
        <taxon>Sphingomonadales</taxon>
        <taxon>Sphingomonadaceae</taxon>
        <taxon>Novosphingobium</taxon>
    </lineage>
</organism>
<protein>
    <submittedName>
        <fullName evidence="2">Uncharacterized protein</fullName>
    </submittedName>
</protein>
<comment type="caution">
    <text evidence="2">The sequence shown here is derived from an EMBL/GenBank/DDBJ whole genome shotgun (WGS) entry which is preliminary data.</text>
</comment>
<dbReference type="RefSeq" id="WP_339965526.1">
    <property type="nucleotide sequence ID" value="NZ_JBBHJY010000002.1"/>
</dbReference>
<keyword evidence="3" id="KW-1185">Reference proteome</keyword>